<evidence type="ECO:0000259" key="3">
    <source>
        <dbReference type="Pfam" id="PF13579"/>
    </source>
</evidence>
<dbReference type="PANTHER" id="PTHR46401:SF2">
    <property type="entry name" value="GLYCOSYLTRANSFERASE WBBK-RELATED"/>
    <property type="match status" value="1"/>
</dbReference>
<dbReference type="RefSeq" id="WP_099311672.1">
    <property type="nucleotide sequence ID" value="NZ_CP032101.1"/>
</dbReference>
<protein>
    <submittedName>
        <fullName evidence="5">Glycosyltransferase WbuB</fullName>
    </submittedName>
    <submittedName>
        <fullName evidence="4">Glycosyltransferase, family 1</fullName>
    </submittedName>
</protein>
<evidence type="ECO:0000256" key="1">
    <source>
        <dbReference type="ARBA" id="ARBA00022679"/>
    </source>
</evidence>
<evidence type="ECO:0000313" key="5">
    <source>
        <dbReference type="EMBL" id="PHO14692.1"/>
    </source>
</evidence>
<dbReference type="GO" id="GO:0016757">
    <property type="term" value="F:glycosyltransferase activity"/>
    <property type="evidence" value="ECO:0007669"/>
    <property type="project" value="InterPro"/>
</dbReference>
<dbReference type="EMBL" id="NXAO01000048">
    <property type="protein sequence ID" value="PHO14692.1"/>
    <property type="molecule type" value="Genomic_DNA"/>
</dbReference>
<dbReference type="Proteomes" id="UP000264693">
    <property type="component" value="Chromosome"/>
</dbReference>
<evidence type="ECO:0000259" key="2">
    <source>
        <dbReference type="Pfam" id="PF00534"/>
    </source>
</evidence>
<evidence type="ECO:0000313" key="4">
    <source>
        <dbReference type="EMBL" id="AXX86647.1"/>
    </source>
</evidence>
<dbReference type="Pfam" id="PF00534">
    <property type="entry name" value="Glycos_transf_1"/>
    <property type="match status" value="1"/>
</dbReference>
<dbReference type="Pfam" id="PF13579">
    <property type="entry name" value="Glyco_trans_4_4"/>
    <property type="match status" value="1"/>
</dbReference>
<evidence type="ECO:0000313" key="6">
    <source>
        <dbReference type="Proteomes" id="UP000224740"/>
    </source>
</evidence>
<reference evidence="4 7" key="3">
    <citation type="submission" date="2018-08" db="EMBL/GenBank/DDBJ databases">
        <title>Complete genome of the Arcobacter marinus type strain JCM 15502.</title>
        <authorList>
            <person name="Miller W.G."/>
            <person name="Yee E."/>
            <person name="Huynh S."/>
            <person name="Parker C.T."/>
        </authorList>
    </citation>
    <scope>NUCLEOTIDE SEQUENCE [LARGE SCALE GENOMIC DNA]</scope>
    <source>
        <strain evidence="4 7">JCM 15502</strain>
    </source>
</reference>
<sequence length="409" mass="47070">MRITLFHQYFLGKNDPGGSRWNEFTSFFSKKAGFITDVIAGNIHYATGKKILPNTWSNTEKVDEDITLYRTWTYSGYNSNFVGRVIGYLSYTFSSLLKALFLKKPDVYIVTSPSIFVGISAIIVSKLKRVPFIFEVRDLWPESAVATGVLNNKILLKILYWLEHRLYKYSKKIVVLTPAFKENIEKRYPEFIDKIEIITNGADFSIMGEEHKGSELRKKFAWGDKKVFTYLGAHGVANDLMQVVEAAKAFKEYDNIHFVLIGDGMQKKLLKQKASEYNLKNIEFIDSVPKHEVVDYVNASDVCMAILKKTDTFKTVYPNKVFDYMSCKKPVFVTIDGITRDLINEAKCGLYAEPENLEEFKKVVDKFLNMSDIELKAFGENGYKLVKEKFDREKLAERYIELIKEVSNA</sequence>
<name>A0A347TJ69_9BACT</name>
<dbReference type="CDD" id="cd03794">
    <property type="entry name" value="GT4_WbuB-like"/>
    <property type="match status" value="1"/>
</dbReference>
<gene>
    <name evidence="4" type="ORF">AMRN_0895</name>
    <name evidence="5" type="ORF">CPH92_10470</name>
</gene>
<dbReference type="EMBL" id="CP032101">
    <property type="protein sequence ID" value="AXX86647.1"/>
    <property type="molecule type" value="Genomic_DNA"/>
</dbReference>
<keyword evidence="6" id="KW-1185">Reference proteome</keyword>
<accession>A0A347TJ69</accession>
<dbReference type="GO" id="GO:0009103">
    <property type="term" value="P:lipopolysaccharide biosynthetic process"/>
    <property type="evidence" value="ECO:0007669"/>
    <property type="project" value="TreeGrafter"/>
</dbReference>
<dbReference type="KEGG" id="amar:AMRN_0895"/>
<keyword evidence="1 4" id="KW-0808">Transferase</keyword>
<proteinExistence type="predicted"/>
<dbReference type="SUPFAM" id="SSF53756">
    <property type="entry name" value="UDP-Glycosyltransferase/glycogen phosphorylase"/>
    <property type="match status" value="1"/>
</dbReference>
<dbReference type="InterPro" id="IPR028098">
    <property type="entry name" value="Glyco_trans_4-like_N"/>
</dbReference>
<feature type="domain" description="Glycosyl transferase family 1" evidence="2">
    <location>
        <begin position="215"/>
        <end position="384"/>
    </location>
</feature>
<organism evidence="4 7">
    <name type="scientific">Malaciobacter marinus</name>
    <dbReference type="NCBI Taxonomy" id="505249"/>
    <lineage>
        <taxon>Bacteria</taxon>
        <taxon>Pseudomonadati</taxon>
        <taxon>Campylobacterota</taxon>
        <taxon>Epsilonproteobacteria</taxon>
        <taxon>Campylobacterales</taxon>
        <taxon>Arcobacteraceae</taxon>
        <taxon>Malaciobacter</taxon>
    </lineage>
</organism>
<reference evidence="5" key="2">
    <citation type="submission" date="2017-09" db="EMBL/GenBank/DDBJ databases">
        <authorList>
            <person name="Perez-Cataluna A."/>
            <person name="Figueras M.J."/>
            <person name="Salas-Masso N."/>
        </authorList>
    </citation>
    <scope>NUCLEOTIDE SEQUENCE</scope>
    <source>
        <strain evidence="5">CECT 7727</strain>
    </source>
</reference>
<reference evidence="6" key="1">
    <citation type="submission" date="2017-09" db="EMBL/GenBank/DDBJ databases">
        <title>Arcobacter canalis sp. nov., a new species isolated from a water canal contaminated with urban sewage.</title>
        <authorList>
            <person name="Perez-Cataluna A."/>
            <person name="Salas-Masso N."/>
            <person name="Figueras M.J."/>
        </authorList>
    </citation>
    <scope>NUCLEOTIDE SEQUENCE [LARGE SCALE GENOMIC DNA]</scope>
    <source>
        <strain evidence="6">CECT 7727</strain>
    </source>
</reference>
<dbReference type="PANTHER" id="PTHR46401">
    <property type="entry name" value="GLYCOSYLTRANSFERASE WBBK-RELATED"/>
    <property type="match status" value="1"/>
</dbReference>
<evidence type="ECO:0000313" key="7">
    <source>
        <dbReference type="Proteomes" id="UP000264693"/>
    </source>
</evidence>
<dbReference type="AlphaFoldDB" id="A0A347TJ69"/>
<dbReference type="InterPro" id="IPR001296">
    <property type="entry name" value="Glyco_trans_1"/>
</dbReference>
<dbReference type="Gene3D" id="3.40.50.2000">
    <property type="entry name" value="Glycogen Phosphorylase B"/>
    <property type="match status" value="2"/>
</dbReference>
<dbReference type="Proteomes" id="UP000224740">
    <property type="component" value="Unassembled WGS sequence"/>
</dbReference>
<feature type="domain" description="Glycosyltransferase subfamily 4-like N-terminal" evidence="3">
    <location>
        <begin position="64"/>
        <end position="201"/>
    </location>
</feature>